<comment type="similarity">
    <text evidence="6">Belongs to the DyP-type peroxidase family.</text>
</comment>
<feature type="compositionally biased region" description="Basic and acidic residues" evidence="7">
    <location>
        <begin position="7"/>
        <end position="21"/>
    </location>
</feature>
<evidence type="ECO:0000313" key="11">
    <source>
        <dbReference type="Proteomes" id="UP000002286"/>
    </source>
</evidence>
<evidence type="ECO:0000256" key="5">
    <source>
        <dbReference type="ARBA" id="ARBA00023004"/>
    </source>
</evidence>
<feature type="region of interest" description="Disordered" evidence="7">
    <location>
        <begin position="1"/>
        <end position="32"/>
    </location>
</feature>
<dbReference type="EMBL" id="AM421808">
    <property type="protein sequence ID" value="CAM10027.1"/>
    <property type="molecule type" value="Genomic_DNA"/>
</dbReference>
<evidence type="ECO:0000256" key="1">
    <source>
        <dbReference type="ARBA" id="ARBA00001970"/>
    </source>
</evidence>
<dbReference type="InterPro" id="IPR006314">
    <property type="entry name" value="Dyp_peroxidase"/>
</dbReference>
<dbReference type="GO" id="GO:0020037">
    <property type="term" value="F:heme binding"/>
    <property type="evidence" value="ECO:0007669"/>
    <property type="project" value="InterPro"/>
</dbReference>
<evidence type="ECO:0000256" key="7">
    <source>
        <dbReference type="SAM" id="MobiDB-lite"/>
    </source>
</evidence>
<dbReference type="Pfam" id="PF04261">
    <property type="entry name" value="Dyp_perox_N"/>
    <property type="match status" value="1"/>
</dbReference>
<accession>A1KT45</accession>
<feature type="domain" description="Dyp-type peroxidase C-terminal" evidence="9">
    <location>
        <begin position="206"/>
        <end position="367"/>
    </location>
</feature>
<dbReference type="GO" id="GO:0046872">
    <property type="term" value="F:metal ion binding"/>
    <property type="evidence" value="ECO:0007669"/>
    <property type="project" value="UniProtKB-KW"/>
</dbReference>
<gene>
    <name evidence="10" type="ordered locus">NMC0738</name>
</gene>
<evidence type="ECO:0000259" key="9">
    <source>
        <dbReference type="Pfam" id="PF20628"/>
    </source>
</evidence>
<proteinExistence type="inferred from homology"/>
<evidence type="ECO:0000256" key="2">
    <source>
        <dbReference type="ARBA" id="ARBA00022559"/>
    </source>
</evidence>
<sequence>MVIPNRNGKDMPKPPEAEIKGAGKATGGTKPKSGIRYANGGFTHAVPAKIRLPIRCYNPSETDDTKKEHLMNTPQSAIIPDHAQAGIFIEADFAANRLNDIKAACRASLDALTALKARFPDDILGLTIAFGSKAWATFGHTDEGSEIKPFSEMGNGLAPSTQHDMSIHIQSFRQNAAYALAQSVLGAFGDSICVASEEHGLRLYQDRGLDGFVDGTENPQGDENVREVAIIPEGKPDAGGSYVLLQKYLHDLKKWDAVPVAEQEASVGRGKETDDEFGRDVRLPDSHLGRVNLKENGVGLKIVRRSLPFGKISGEHGLMFTAYCRTLHNIEAQLLSMFGDTDGKTDLLLRHLSAAVSGGYYYAPSVERLQNL</sequence>
<keyword evidence="4" id="KW-0560">Oxidoreductase</keyword>
<dbReference type="SUPFAM" id="SSF54909">
    <property type="entry name" value="Dimeric alpha+beta barrel"/>
    <property type="match status" value="1"/>
</dbReference>
<evidence type="ECO:0000256" key="3">
    <source>
        <dbReference type="ARBA" id="ARBA00022723"/>
    </source>
</evidence>
<keyword evidence="5" id="KW-0408">Iron</keyword>
<dbReference type="Proteomes" id="UP000002286">
    <property type="component" value="Chromosome"/>
</dbReference>
<dbReference type="Pfam" id="PF20628">
    <property type="entry name" value="Dyp_perox_C"/>
    <property type="match status" value="1"/>
</dbReference>
<feature type="compositionally biased region" description="Low complexity" evidence="7">
    <location>
        <begin position="22"/>
        <end position="32"/>
    </location>
</feature>
<evidence type="ECO:0000259" key="8">
    <source>
        <dbReference type="Pfam" id="PF04261"/>
    </source>
</evidence>
<dbReference type="NCBIfam" id="TIGR01413">
    <property type="entry name" value="Dyp_perox_fam"/>
    <property type="match status" value="1"/>
</dbReference>
<protein>
    <recommendedName>
        <fullName evidence="12">Peroxidase</fullName>
    </recommendedName>
</protein>
<dbReference type="GO" id="GO:0005829">
    <property type="term" value="C:cytosol"/>
    <property type="evidence" value="ECO:0007669"/>
    <property type="project" value="TreeGrafter"/>
</dbReference>
<feature type="domain" description="Dyp-type peroxidase N-terminal" evidence="8">
    <location>
        <begin position="75"/>
        <end position="202"/>
    </location>
</feature>
<dbReference type="AlphaFoldDB" id="A1KT45"/>
<organism evidence="10 11">
    <name type="scientific">Neisseria meningitidis serogroup C / serotype 2a (strain ATCC 700532 / DSM 15464 / FAM18)</name>
    <dbReference type="NCBI Taxonomy" id="272831"/>
    <lineage>
        <taxon>Bacteria</taxon>
        <taxon>Pseudomonadati</taxon>
        <taxon>Pseudomonadota</taxon>
        <taxon>Betaproteobacteria</taxon>
        <taxon>Neisseriales</taxon>
        <taxon>Neisseriaceae</taxon>
        <taxon>Neisseria</taxon>
    </lineage>
</organism>
<dbReference type="KEGG" id="nmc:NMC0738"/>
<dbReference type="GO" id="GO:0004601">
    <property type="term" value="F:peroxidase activity"/>
    <property type="evidence" value="ECO:0007669"/>
    <property type="project" value="UniProtKB-KW"/>
</dbReference>
<keyword evidence="3" id="KW-0479">Metal-binding</keyword>
<dbReference type="InterPro" id="IPR048328">
    <property type="entry name" value="Dyp_perox_C"/>
</dbReference>
<dbReference type="PANTHER" id="PTHR30521:SF0">
    <property type="entry name" value="DYP-TYPE PEROXIDASE FAMILY PROTEIN"/>
    <property type="match status" value="1"/>
</dbReference>
<comment type="cofactor">
    <cofactor evidence="1">
        <name>heme b</name>
        <dbReference type="ChEBI" id="CHEBI:60344"/>
    </cofactor>
</comment>
<keyword evidence="2" id="KW-0575">Peroxidase</keyword>
<dbReference type="HOGENOM" id="CLU_044178_2_0_4"/>
<evidence type="ECO:0000313" key="10">
    <source>
        <dbReference type="EMBL" id="CAM10027.1"/>
    </source>
</evidence>
<reference evidence="10 11" key="1">
    <citation type="journal article" date="2007" name="PLoS Genet.">
        <title>Meningococcal genetic variation mechanisms viewed through comparative analysis of serogroup C strain FAM18.</title>
        <authorList>
            <person name="Bentley S.D."/>
            <person name="Vernikos G.S."/>
            <person name="Snyder L.A.S."/>
            <person name="Churcher C."/>
            <person name="Arrowsmith C."/>
            <person name="Chillingworth T."/>
            <person name="Cronin A."/>
            <person name="Davis P.H."/>
            <person name="Holroyd N.E."/>
            <person name="Jagels K."/>
            <person name="Maddison M."/>
            <person name="Moule S."/>
            <person name="Rabbinowitsch E."/>
            <person name="Sharp S."/>
            <person name="Unwin L."/>
            <person name="Whitehead S."/>
            <person name="Quail M.A."/>
            <person name="Achtman M."/>
            <person name="Barrell B."/>
            <person name="Saunders N.J."/>
            <person name="Parkhill J."/>
        </authorList>
    </citation>
    <scope>NUCLEOTIDE SEQUENCE [LARGE SCALE GENOMIC DNA]</scope>
    <source>
        <strain evidence="11">ATCC 700532 / DSM 15464 / FAM18</strain>
    </source>
</reference>
<dbReference type="PANTHER" id="PTHR30521">
    <property type="entry name" value="DEFERROCHELATASE/PEROXIDASE"/>
    <property type="match status" value="1"/>
</dbReference>
<dbReference type="InterPro" id="IPR048327">
    <property type="entry name" value="Dyp_perox_N"/>
</dbReference>
<evidence type="ECO:0008006" key="12">
    <source>
        <dbReference type="Google" id="ProtNLM"/>
    </source>
</evidence>
<evidence type="ECO:0000256" key="6">
    <source>
        <dbReference type="ARBA" id="ARBA00025737"/>
    </source>
</evidence>
<dbReference type="PROSITE" id="PS51404">
    <property type="entry name" value="DYP_PEROXIDASE"/>
    <property type="match status" value="1"/>
</dbReference>
<dbReference type="InterPro" id="IPR011008">
    <property type="entry name" value="Dimeric_a/b-barrel"/>
</dbReference>
<name>A1KT45_NEIMF</name>
<evidence type="ECO:0000256" key="4">
    <source>
        <dbReference type="ARBA" id="ARBA00023002"/>
    </source>
</evidence>